<dbReference type="Proteomes" id="UP000050852">
    <property type="component" value="Unassembled WGS sequence"/>
</dbReference>
<organism evidence="1 2">
    <name type="scientific">Pseudomonas paralactis</name>
    <dbReference type="NCBI Taxonomy" id="1615673"/>
    <lineage>
        <taxon>Bacteria</taxon>
        <taxon>Pseudomonadati</taxon>
        <taxon>Pseudomonadota</taxon>
        <taxon>Gammaproteobacteria</taxon>
        <taxon>Pseudomonadales</taxon>
        <taxon>Pseudomonadaceae</taxon>
        <taxon>Pseudomonas</taxon>
    </lineage>
</organism>
<dbReference type="PATRIC" id="fig|1615673.3.peg.50"/>
<reference evidence="1 2" key="1">
    <citation type="submission" date="2015-02" db="EMBL/GenBank/DDBJ databases">
        <title>Two Pseudomonas sp. nov., isolated from raw milk.</title>
        <authorList>
            <person name="Wenning M."/>
            <person name="von Neubeck M."/>
            <person name="Huptas C."/>
            <person name="Scherer S."/>
        </authorList>
    </citation>
    <scope>NUCLEOTIDE SEQUENCE [LARGE SCALE GENOMIC DNA]</scope>
    <source>
        <strain evidence="1 2">DSM 29164</strain>
    </source>
</reference>
<dbReference type="OrthoDB" id="6892850at2"/>
<protein>
    <submittedName>
        <fullName evidence="1">Uncharacterized protein</fullName>
    </submittedName>
</protein>
<gene>
    <name evidence="1" type="ORF">TX23_22270</name>
</gene>
<sequence>MLLRTLEVPDAHGHVLNAVVLCAFAAAPDNQKFLVYSLNEKSDDDLVKIYLTSVEGNQLQLSMCDAAPEMLKLATQILKVIFRDACTTEPKQTDDSYTLLDLNDTDIQCSAINTHYSLRVSDAWLLSLMQYNPQAEASDPPVPLQAPVNAVPVTTYGMSGSIDAPLVKLGEKTTSDKIEANIKSLIASVTNHKETLLSKYVQLEDRQRQLEEWDQLLMQRESAVQKREDDLLTIIKLLQEGEKQLNGLMGA</sequence>
<name>A0A0R3A930_9PSED</name>
<dbReference type="RefSeq" id="WP_057704043.1">
    <property type="nucleotide sequence ID" value="NZ_JYLN01000010.1"/>
</dbReference>
<dbReference type="EMBL" id="JYLN01000010">
    <property type="protein sequence ID" value="KRP69631.1"/>
    <property type="molecule type" value="Genomic_DNA"/>
</dbReference>
<accession>A0A0R3A930</accession>
<evidence type="ECO:0000313" key="1">
    <source>
        <dbReference type="EMBL" id="KRP69631.1"/>
    </source>
</evidence>
<dbReference type="AlphaFoldDB" id="A0A0R3A930"/>
<proteinExistence type="predicted"/>
<evidence type="ECO:0000313" key="2">
    <source>
        <dbReference type="Proteomes" id="UP000050852"/>
    </source>
</evidence>
<comment type="caution">
    <text evidence="1">The sequence shown here is derived from an EMBL/GenBank/DDBJ whole genome shotgun (WGS) entry which is preliminary data.</text>
</comment>